<evidence type="ECO:0000313" key="2">
    <source>
        <dbReference type="EMBL" id="QJE97334.1"/>
    </source>
</evidence>
<evidence type="ECO:0000256" key="1">
    <source>
        <dbReference type="SAM" id="MobiDB-lite"/>
    </source>
</evidence>
<reference evidence="2 3" key="1">
    <citation type="submission" date="2020-04" db="EMBL/GenBank/DDBJ databases">
        <title>Luteolibacter sp. G-1-1-1 isolated from soil.</title>
        <authorList>
            <person name="Dahal R.H."/>
        </authorList>
    </citation>
    <scope>NUCLEOTIDE SEQUENCE [LARGE SCALE GENOMIC DNA]</scope>
    <source>
        <strain evidence="2 3">G-1-1-1</strain>
    </source>
</reference>
<feature type="region of interest" description="Disordered" evidence="1">
    <location>
        <begin position="125"/>
        <end position="163"/>
    </location>
</feature>
<feature type="region of interest" description="Disordered" evidence="1">
    <location>
        <begin position="49"/>
        <end position="106"/>
    </location>
</feature>
<sequence>MKASRIAIFAVMLLGIVFLAIENLRLKAKVAGLESGKSQVLQDALPVRQKTQPPPLSPSGSEAAQAKQGPLSSKPSLPNGKVEQRMEKDRRVVEDEEARLESMRQSQVAETSALSLALKSAQREKIEHWTGGDKRSWGHEQAAGSPDTDAAGDIPSAWASKAPDGGEEWIKLDYDRFVELDKVSVVESHNPGAISKVVAVLSDGNEAVIWEGQMDASEQNELVVSDFPVVKDLRARSVKVYLDTTRVPGWNEIDAVQLVGKDGSKQWASASSSSSSYADP</sequence>
<dbReference type="EMBL" id="CP051774">
    <property type="protein sequence ID" value="QJE97334.1"/>
    <property type="molecule type" value="Genomic_DNA"/>
</dbReference>
<dbReference type="Proteomes" id="UP000501812">
    <property type="component" value="Chromosome"/>
</dbReference>
<evidence type="ECO:0008006" key="4">
    <source>
        <dbReference type="Google" id="ProtNLM"/>
    </source>
</evidence>
<gene>
    <name evidence="2" type="ORF">HHL09_16575</name>
</gene>
<organism evidence="2 3">
    <name type="scientific">Luteolibacter luteus</name>
    <dbReference type="NCBI Taxonomy" id="2728835"/>
    <lineage>
        <taxon>Bacteria</taxon>
        <taxon>Pseudomonadati</taxon>
        <taxon>Verrucomicrobiota</taxon>
        <taxon>Verrucomicrobiia</taxon>
        <taxon>Verrucomicrobiales</taxon>
        <taxon>Verrucomicrobiaceae</taxon>
        <taxon>Luteolibacter</taxon>
    </lineage>
</organism>
<keyword evidence="3" id="KW-1185">Reference proteome</keyword>
<dbReference type="Gene3D" id="2.60.120.260">
    <property type="entry name" value="Galactose-binding domain-like"/>
    <property type="match status" value="1"/>
</dbReference>
<feature type="compositionally biased region" description="Basic and acidic residues" evidence="1">
    <location>
        <begin position="125"/>
        <end position="138"/>
    </location>
</feature>
<dbReference type="KEGG" id="luo:HHL09_16575"/>
<dbReference type="RefSeq" id="WP_169455734.1">
    <property type="nucleotide sequence ID" value="NZ_CP051774.1"/>
</dbReference>
<evidence type="ECO:0000313" key="3">
    <source>
        <dbReference type="Proteomes" id="UP000501812"/>
    </source>
</evidence>
<feature type="compositionally biased region" description="Basic and acidic residues" evidence="1">
    <location>
        <begin position="82"/>
        <end position="93"/>
    </location>
</feature>
<proteinExistence type="predicted"/>
<protein>
    <recommendedName>
        <fullName evidence="4">F5/8 type C domain-containing protein</fullName>
    </recommendedName>
</protein>
<name>A0A858RLF9_9BACT</name>
<dbReference type="AlphaFoldDB" id="A0A858RLF9"/>
<accession>A0A858RLF9</accession>